<proteinExistence type="inferred from homology"/>
<reference evidence="4" key="2">
    <citation type="submission" date="2023-05" db="EMBL/GenBank/DDBJ databases">
        <authorList>
            <person name="Schelkunov M.I."/>
        </authorList>
    </citation>
    <scope>NUCLEOTIDE SEQUENCE</scope>
    <source>
        <strain evidence="4">Hsosn_3</strain>
        <tissue evidence="4">Leaf</tissue>
    </source>
</reference>
<evidence type="ECO:0000256" key="1">
    <source>
        <dbReference type="ARBA" id="ARBA00022737"/>
    </source>
</evidence>
<reference evidence="4" key="1">
    <citation type="submission" date="2023-02" db="EMBL/GenBank/DDBJ databases">
        <title>Genome of toxic invasive species Heracleum sosnowskyi carries increased number of genes despite the absence of recent whole-genome duplications.</title>
        <authorList>
            <person name="Schelkunov M."/>
            <person name="Shtratnikova V."/>
            <person name="Makarenko M."/>
            <person name="Klepikova A."/>
            <person name="Omelchenko D."/>
            <person name="Novikova G."/>
            <person name="Obukhova E."/>
            <person name="Bogdanov V."/>
            <person name="Penin A."/>
            <person name="Logacheva M."/>
        </authorList>
    </citation>
    <scope>NUCLEOTIDE SEQUENCE</scope>
    <source>
        <strain evidence="4">Hsosn_3</strain>
        <tissue evidence="4">Leaf</tissue>
    </source>
</reference>
<dbReference type="EMBL" id="JAUIZM010000008">
    <property type="protein sequence ID" value="KAK1371600.1"/>
    <property type="molecule type" value="Genomic_DNA"/>
</dbReference>
<dbReference type="PANTHER" id="PTHR47926:SF395">
    <property type="entry name" value="TETRATRICOPEPTIDE-LIKE HELICAL DOMAIN, DYW DOMAIN PROTEIN-RELATED"/>
    <property type="match status" value="1"/>
</dbReference>
<gene>
    <name evidence="4" type="ORF">POM88_037692</name>
</gene>
<evidence type="ECO:0000256" key="3">
    <source>
        <dbReference type="PROSITE-ProRule" id="PRU00708"/>
    </source>
</evidence>
<comment type="caution">
    <text evidence="4">The sequence shown here is derived from an EMBL/GenBank/DDBJ whole genome shotgun (WGS) entry which is preliminary data.</text>
</comment>
<comment type="similarity">
    <text evidence="2">Belongs to the PPR family. PCMP-E subfamily.</text>
</comment>
<dbReference type="FunFam" id="1.25.40.10:FF:000031">
    <property type="entry name" value="Pentatricopeptide repeat-containing protein mitochondrial"/>
    <property type="match status" value="1"/>
</dbReference>
<evidence type="ECO:0000313" key="5">
    <source>
        <dbReference type="Proteomes" id="UP001237642"/>
    </source>
</evidence>
<feature type="repeat" description="PPR" evidence="3">
    <location>
        <begin position="223"/>
        <end position="257"/>
    </location>
</feature>
<protein>
    <submittedName>
        <fullName evidence="4">Pentatricopeptide repeat-containing protein</fullName>
    </submittedName>
</protein>
<dbReference type="Pfam" id="PF13041">
    <property type="entry name" value="PPR_2"/>
    <property type="match status" value="2"/>
</dbReference>
<dbReference type="InterPro" id="IPR046848">
    <property type="entry name" value="E_motif"/>
</dbReference>
<feature type="repeat" description="PPR" evidence="3">
    <location>
        <begin position="324"/>
        <end position="358"/>
    </location>
</feature>
<evidence type="ECO:0000313" key="4">
    <source>
        <dbReference type="EMBL" id="KAK1371600.1"/>
    </source>
</evidence>
<name>A0AAD8HQP0_9APIA</name>
<dbReference type="SUPFAM" id="SSF48452">
    <property type="entry name" value="TPR-like"/>
    <property type="match status" value="2"/>
</dbReference>
<dbReference type="PROSITE" id="PS51375">
    <property type="entry name" value="PPR"/>
    <property type="match status" value="6"/>
</dbReference>
<organism evidence="4 5">
    <name type="scientific">Heracleum sosnowskyi</name>
    <dbReference type="NCBI Taxonomy" id="360622"/>
    <lineage>
        <taxon>Eukaryota</taxon>
        <taxon>Viridiplantae</taxon>
        <taxon>Streptophyta</taxon>
        <taxon>Embryophyta</taxon>
        <taxon>Tracheophyta</taxon>
        <taxon>Spermatophyta</taxon>
        <taxon>Magnoliopsida</taxon>
        <taxon>eudicotyledons</taxon>
        <taxon>Gunneridae</taxon>
        <taxon>Pentapetalae</taxon>
        <taxon>asterids</taxon>
        <taxon>campanulids</taxon>
        <taxon>Apiales</taxon>
        <taxon>Apiaceae</taxon>
        <taxon>Apioideae</taxon>
        <taxon>apioid superclade</taxon>
        <taxon>Tordylieae</taxon>
        <taxon>Tordyliinae</taxon>
        <taxon>Heracleum</taxon>
    </lineage>
</organism>
<dbReference type="FunFam" id="1.25.40.10:FF:000409">
    <property type="entry name" value="Pentatricopeptide repeat-containing protein, chloroplastic"/>
    <property type="match status" value="1"/>
</dbReference>
<dbReference type="InterPro" id="IPR002885">
    <property type="entry name" value="PPR_rpt"/>
</dbReference>
<dbReference type="NCBIfam" id="TIGR00756">
    <property type="entry name" value="PPR"/>
    <property type="match status" value="7"/>
</dbReference>
<dbReference type="Pfam" id="PF13812">
    <property type="entry name" value="PPR_3"/>
    <property type="match status" value="1"/>
</dbReference>
<dbReference type="InterPro" id="IPR011990">
    <property type="entry name" value="TPR-like_helical_dom_sf"/>
</dbReference>
<feature type="repeat" description="PPR" evidence="3">
    <location>
        <begin position="394"/>
        <end position="424"/>
    </location>
</feature>
<keyword evidence="1" id="KW-0677">Repeat</keyword>
<feature type="repeat" description="PPR" evidence="3">
    <location>
        <begin position="120"/>
        <end position="154"/>
    </location>
</feature>
<feature type="repeat" description="PPR" evidence="3">
    <location>
        <begin position="425"/>
        <end position="459"/>
    </location>
</feature>
<accession>A0AAD8HQP0</accession>
<dbReference type="GO" id="GO:0009451">
    <property type="term" value="P:RNA modification"/>
    <property type="evidence" value="ECO:0007669"/>
    <property type="project" value="InterPro"/>
</dbReference>
<keyword evidence="5" id="KW-1185">Reference proteome</keyword>
<dbReference type="Pfam" id="PF01535">
    <property type="entry name" value="PPR"/>
    <property type="match status" value="6"/>
</dbReference>
<sequence>MAAKSTILPTYNHISNYSTVTQWNTKIKQAIKQNQLQKSLNYFIEMKQNNIQPNNLTFPLIAKACGKLMNLCNSQIVHTHVVKSPYCLDKYVQTGLVDMYVKCGCVEGAYKVFDEMSERDVVSWNAMILGFCEMGFLGRGLGCFDEMRVSGVEADSITVIGLVQLGGLVKDVRFVSGVHCLGVRIGVEGDVSVGNTLIASYAKCGDLGSAEKVFSGIGFGCLSVVSWNSLIAGCGYGGELGKSVGLYRRMLCYGFRPDGCTILNLLTSCVQREALNCGKSIHSQGIKVGCDTDIAVLNTLISMYSKTGDVCSARDIFDSMKERTCVSWTAIIGCYAENGDLDEAMALFQSMEAAGQKPDLVTALYIISGCGQIGALETGRWIHSFVVSNKLHSNLVVSNALIDMYAKCGYMTLAREIFNSMPKKSIVSWTTIISGYALNGEFKEALDHFELILELGLTPNHVTFLSVLQACNHAGFLEKGWECFQLMANVYKLCPQIEHYSCIADLLGRKGKLREALEFVQNMCIRPDAGIWGTLLSACKIHHNVEIGQYAAERLLEIEPQVAAPYVEMANIYASIGRWDGVSKMRTMMKENQVTKYPGQSVVQVNGRTHTFTVEERCHPADLLICDAIDGLSLLLKEKLDSASIEEMIISDT</sequence>
<dbReference type="InterPro" id="IPR046960">
    <property type="entry name" value="PPR_At4g14850-like_plant"/>
</dbReference>
<dbReference type="Gene3D" id="1.25.40.10">
    <property type="entry name" value="Tetratricopeptide repeat domain"/>
    <property type="match status" value="5"/>
</dbReference>
<dbReference type="FunFam" id="1.25.40.10:FF:000968">
    <property type="entry name" value="Pentatricopeptide repeat-containing protein, mitochondrial"/>
    <property type="match status" value="1"/>
</dbReference>
<dbReference type="FunFam" id="1.25.40.10:FF:000280">
    <property type="entry name" value="Pentatricopeptide repeat-containing protein"/>
    <property type="match status" value="1"/>
</dbReference>
<feature type="repeat" description="PPR" evidence="3">
    <location>
        <begin position="293"/>
        <end position="323"/>
    </location>
</feature>
<dbReference type="GO" id="GO:0003723">
    <property type="term" value="F:RNA binding"/>
    <property type="evidence" value="ECO:0007669"/>
    <property type="project" value="InterPro"/>
</dbReference>
<dbReference type="Pfam" id="PF20431">
    <property type="entry name" value="E_motif"/>
    <property type="match status" value="1"/>
</dbReference>
<dbReference type="AlphaFoldDB" id="A0AAD8HQP0"/>
<dbReference type="Proteomes" id="UP001237642">
    <property type="component" value="Unassembled WGS sequence"/>
</dbReference>
<evidence type="ECO:0000256" key="2">
    <source>
        <dbReference type="ARBA" id="ARBA00061659"/>
    </source>
</evidence>
<dbReference type="PANTHER" id="PTHR47926">
    <property type="entry name" value="PENTATRICOPEPTIDE REPEAT-CONTAINING PROTEIN"/>
    <property type="match status" value="1"/>
</dbReference>